<proteinExistence type="predicted"/>
<feature type="domain" description="HD/PDEase" evidence="1">
    <location>
        <begin position="21"/>
        <end position="129"/>
    </location>
</feature>
<sequence length="179" mass="20706">MFEEAVIFATKAHAGQKRKGTDIPFIIHPLEVASIVAAMTHDEQMITAAVLHDVLEDCSHISRNDILQAFGKRVTALVAQESEDKSKSWVERKGRTIEFLKKEASRNAKIIALGDKLANIRSMARDYEEIGDELWNRFNMKDKDMQAWYYRGLIAGFEELKEYREYREYCDLVRQVFGE</sequence>
<gene>
    <name evidence="2" type="ORF">H9754_11560</name>
</gene>
<dbReference type="EMBL" id="DWWD01000045">
    <property type="protein sequence ID" value="HJC51180.1"/>
    <property type="molecule type" value="Genomic_DNA"/>
</dbReference>
<dbReference type="Proteomes" id="UP000823904">
    <property type="component" value="Unassembled WGS sequence"/>
</dbReference>
<dbReference type="SMART" id="SM00471">
    <property type="entry name" value="HDc"/>
    <property type="match status" value="1"/>
</dbReference>
<accession>A0A9D2TAK7</accession>
<reference evidence="2" key="1">
    <citation type="journal article" date="2021" name="PeerJ">
        <title>Extensive microbial diversity within the chicken gut microbiome revealed by metagenomics and culture.</title>
        <authorList>
            <person name="Gilroy R."/>
            <person name="Ravi A."/>
            <person name="Getino M."/>
            <person name="Pursley I."/>
            <person name="Horton D.L."/>
            <person name="Alikhan N.F."/>
            <person name="Baker D."/>
            <person name="Gharbi K."/>
            <person name="Hall N."/>
            <person name="Watson M."/>
            <person name="Adriaenssens E.M."/>
            <person name="Foster-Nyarko E."/>
            <person name="Jarju S."/>
            <person name="Secka A."/>
            <person name="Antonio M."/>
            <person name="Oren A."/>
            <person name="Chaudhuri R.R."/>
            <person name="La Ragione R."/>
            <person name="Hildebrand F."/>
            <person name="Pallen M.J."/>
        </authorList>
    </citation>
    <scope>NUCLEOTIDE SEQUENCE</scope>
    <source>
        <strain evidence="2">ChiSjej3B21-8574</strain>
    </source>
</reference>
<protein>
    <submittedName>
        <fullName evidence="2">HD domain-containing protein</fullName>
    </submittedName>
</protein>
<dbReference type="Pfam" id="PF13328">
    <property type="entry name" value="HD_4"/>
    <property type="match status" value="1"/>
</dbReference>
<evidence type="ECO:0000259" key="1">
    <source>
        <dbReference type="SMART" id="SM00471"/>
    </source>
</evidence>
<reference evidence="2" key="2">
    <citation type="submission" date="2021-04" db="EMBL/GenBank/DDBJ databases">
        <authorList>
            <person name="Gilroy R."/>
        </authorList>
    </citation>
    <scope>NUCLEOTIDE SEQUENCE</scope>
    <source>
        <strain evidence="2">ChiSjej3B21-8574</strain>
    </source>
</reference>
<dbReference type="GO" id="GO:0008893">
    <property type="term" value="F:guanosine-3',5'-bis(diphosphate) 3'-diphosphatase activity"/>
    <property type="evidence" value="ECO:0007669"/>
    <property type="project" value="TreeGrafter"/>
</dbReference>
<dbReference type="PANTHER" id="PTHR46246">
    <property type="entry name" value="GUANOSINE-3',5'-BIS(DIPHOSPHATE) 3'-PYROPHOSPHOHYDROLASE MESH1"/>
    <property type="match status" value="1"/>
</dbReference>
<comment type="caution">
    <text evidence="2">The sequence shown here is derived from an EMBL/GenBank/DDBJ whole genome shotgun (WGS) entry which is preliminary data.</text>
</comment>
<dbReference type="InterPro" id="IPR003607">
    <property type="entry name" value="HD/PDEase_dom"/>
</dbReference>
<dbReference type="SUPFAM" id="SSF109604">
    <property type="entry name" value="HD-domain/PDEase-like"/>
    <property type="match status" value="1"/>
</dbReference>
<dbReference type="AlphaFoldDB" id="A0A9D2TAK7"/>
<evidence type="ECO:0000313" key="3">
    <source>
        <dbReference type="Proteomes" id="UP000823904"/>
    </source>
</evidence>
<dbReference type="Gene3D" id="1.10.3210.10">
    <property type="entry name" value="Hypothetical protein af1432"/>
    <property type="match status" value="1"/>
</dbReference>
<evidence type="ECO:0000313" key="2">
    <source>
        <dbReference type="EMBL" id="HJC51180.1"/>
    </source>
</evidence>
<organism evidence="2 3">
    <name type="scientific">Candidatus Anaerostipes avistercoris</name>
    <dbReference type="NCBI Taxonomy" id="2838462"/>
    <lineage>
        <taxon>Bacteria</taxon>
        <taxon>Bacillati</taxon>
        <taxon>Bacillota</taxon>
        <taxon>Clostridia</taxon>
        <taxon>Lachnospirales</taxon>
        <taxon>Lachnospiraceae</taxon>
        <taxon>Anaerostipes</taxon>
    </lineage>
</organism>
<dbReference type="InterPro" id="IPR052194">
    <property type="entry name" value="MESH1"/>
</dbReference>
<dbReference type="PANTHER" id="PTHR46246:SF1">
    <property type="entry name" value="GUANOSINE-3',5'-BIS(DIPHOSPHATE) 3'-PYROPHOSPHOHYDROLASE MESH1"/>
    <property type="match status" value="1"/>
</dbReference>
<name>A0A9D2TAK7_9FIRM</name>